<keyword evidence="3" id="KW-1185">Reference proteome</keyword>
<feature type="region of interest" description="Disordered" evidence="1">
    <location>
        <begin position="22"/>
        <end position="41"/>
    </location>
</feature>
<evidence type="ECO:0000313" key="2">
    <source>
        <dbReference type="EMBL" id="MDG5977512.1"/>
    </source>
</evidence>
<accession>A0A9X4NU80</accession>
<gene>
    <name evidence="2" type="ORF">H010_19809</name>
</gene>
<dbReference type="RefSeq" id="WP_068167294.1">
    <property type="nucleotide sequence ID" value="NZ_AOGK01000022.1"/>
</dbReference>
<name>A0A9X4NU80_9BURK</name>
<sequence>MKFLLVLAVLLVAFWIWRNNRQIGSDQGTPPAPPKPRASRTPMVMVACPHCGTHLPESDAVVGRLGAYCSAEHRQLHEGASR</sequence>
<dbReference type="EMBL" id="AOGK01000022">
    <property type="protein sequence ID" value="MDG5977512.1"/>
    <property type="molecule type" value="Genomic_DNA"/>
</dbReference>
<comment type="caution">
    <text evidence="2">The sequence shown here is derived from an EMBL/GenBank/DDBJ whole genome shotgun (WGS) entry which is preliminary data.</text>
</comment>
<evidence type="ECO:0000256" key="1">
    <source>
        <dbReference type="SAM" id="MobiDB-lite"/>
    </source>
</evidence>
<dbReference type="NCBIfam" id="NF041023">
    <property type="entry name" value="PP0621_fam"/>
    <property type="match status" value="1"/>
</dbReference>
<dbReference type="AlphaFoldDB" id="A0A9X4NU80"/>
<dbReference type="OrthoDB" id="9814432at2"/>
<dbReference type="Proteomes" id="UP001152876">
    <property type="component" value="Unassembled WGS sequence"/>
</dbReference>
<evidence type="ECO:0000313" key="3">
    <source>
        <dbReference type="Proteomes" id="UP001152876"/>
    </source>
</evidence>
<proteinExistence type="predicted"/>
<organism evidence="2 3">
    <name type="scientific">Hydrogenophaga taeniospiralis CCUG 15921</name>
    <dbReference type="NCBI Taxonomy" id="1281780"/>
    <lineage>
        <taxon>Bacteria</taxon>
        <taxon>Pseudomonadati</taxon>
        <taxon>Pseudomonadota</taxon>
        <taxon>Betaproteobacteria</taxon>
        <taxon>Burkholderiales</taxon>
        <taxon>Comamonadaceae</taxon>
        <taxon>Hydrogenophaga</taxon>
    </lineage>
</organism>
<protein>
    <recommendedName>
        <fullName evidence="4">Preprotein translocase subunit YajC</fullName>
    </recommendedName>
</protein>
<dbReference type="InterPro" id="IPR049708">
    <property type="entry name" value="PP0621-like"/>
</dbReference>
<reference evidence="2" key="1">
    <citation type="submission" date="2013-01" db="EMBL/GenBank/DDBJ databases">
        <title>Genome draft of Hydrogenophaga taeniospiralis 2K1.</title>
        <authorList>
            <person name="Gomila M."/>
            <person name="Lalucat J."/>
        </authorList>
    </citation>
    <scope>NUCLEOTIDE SEQUENCE</scope>
    <source>
        <strain evidence="2">CCUG 15921</strain>
    </source>
</reference>
<evidence type="ECO:0008006" key="4">
    <source>
        <dbReference type="Google" id="ProtNLM"/>
    </source>
</evidence>